<dbReference type="InParanoid" id="K3XBK6"/>
<reference evidence="3" key="3">
    <citation type="submission" date="2015-02" db="UniProtKB">
        <authorList>
            <consortium name="EnsemblProtists"/>
        </authorList>
    </citation>
    <scope>IDENTIFICATION</scope>
    <source>
        <strain evidence="3">DAOM BR144</strain>
    </source>
</reference>
<evidence type="ECO:0000313" key="3">
    <source>
        <dbReference type="EnsemblProtists" id="PYU1_T014605"/>
    </source>
</evidence>
<dbReference type="AlphaFoldDB" id="K3XBK6"/>
<reference evidence="4" key="1">
    <citation type="journal article" date="2010" name="Genome Biol.">
        <title>Genome sequence of the necrotrophic plant pathogen Pythium ultimum reveals original pathogenicity mechanisms and effector repertoire.</title>
        <authorList>
            <person name="Levesque C.A."/>
            <person name="Brouwer H."/>
            <person name="Cano L."/>
            <person name="Hamilton J.P."/>
            <person name="Holt C."/>
            <person name="Huitema E."/>
            <person name="Raffaele S."/>
            <person name="Robideau G.P."/>
            <person name="Thines M."/>
            <person name="Win J."/>
            <person name="Zerillo M.M."/>
            <person name="Beakes G.W."/>
            <person name="Boore J.L."/>
            <person name="Busam D."/>
            <person name="Dumas B."/>
            <person name="Ferriera S."/>
            <person name="Fuerstenberg S.I."/>
            <person name="Gachon C.M."/>
            <person name="Gaulin E."/>
            <person name="Govers F."/>
            <person name="Grenville-Briggs L."/>
            <person name="Horner N."/>
            <person name="Hostetler J."/>
            <person name="Jiang R.H."/>
            <person name="Johnson J."/>
            <person name="Krajaejun T."/>
            <person name="Lin H."/>
            <person name="Meijer H.J."/>
            <person name="Moore B."/>
            <person name="Morris P."/>
            <person name="Phuntmart V."/>
            <person name="Puiu D."/>
            <person name="Shetty J."/>
            <person name="Stajich J.E."/>
            <person name="Tripathy S."/>
            <person name="Wawra S."/>
            <person name="van West P."/>
            <person name="Whitty B.R."/>
            <person name="Coutinho P.M."/>
            <person name="Henrissat B."/>
            <person name="Martin F."/>
            <person name="Thomas P.D."/>
            <person name="Tyler B.M."/>
            <person name="De Vries R.P."/>
            <person name="Kamoun S."/>
            <person name="Yandell M."/>
            <person name="Tisserat N."/>
            <person name="Buell C.R."/>
        </authorList>
    </citation>
    <scope>NUCLEOTIDE SEQUENCE</scope>
    <source>
        <strain evidence="4">DAOM:BR144</strain>
    </source>
</reference>
<dbReference type="PROSITE" id="PS50948">
    <property type="entry name" value="PAN"/>
    <property type="match status" value="1"/>
</dbReference>
<sequence>MTPIAVESLYERDQSSTRDSSDLVAGTTTKQCFFQHFARSWMDSNGDANDLMNAQVKTVDECEKLCCEHPECRSFTMWMGTTCFLRALPGTPRADGNSFSGNRLT</sequence>
<protein>
    <recommendedName>
        <fullName evidence="2">Apple domain-containing protein</fullName>
    </recommendedName>
</protein>
<dbReference type="Proteomes" id="UP000019132">
    <property type="component" value="Unassembled WGS sequence"/>
</dbReference>
<organism evidence="3 4">
    <name type="scientific">Globisporangium ultimum (strain ATCC 200006 / CBS 805.95 / DAOM BR144)</name>
    <name type="common">Pythium ultimum</name>
    <dbReference type="NCBI Taxonomy" id="431595"/>
    <lineage>
        <taxon>Eukaryota</taxon>
        <taxon>Sar</taxon>
        <taxon>Stramenopiles</taxon>
        <taxon>Oomycota</taxon>
        <taxon>Peronosporomycetes</taxon>
        <taxon>Pythiales</taxon>
        <taxon>Pythiaceae</taxon>
        <taxon>Globisporangium</taxon>
    </lineage>
</organism>
<dbReference type="InterPro" id="IPR003609">
    <property type="entry name" value="Pan_app"/>
</dbReference>
<dbReference type="EnsemblProtists" id="PYU1_T014605">
    <property type="protein sequence ID" value="PYU1_T014605"/>
    <property type="gene ID" value="PYU1_G014574"/>
</dbReference>
<reference evidence="4" key="2">
    <citation type="submission" date="2010-04" db="EMBL/GenBank/DDBJ databases">
        <authorList>
            <person name="Buell R."/>
            <person name="Hamilton J."/>
            <person name="Hostetler J."/>
        </authorList>
    </citation>
    <scope>NUCLEOTIDE SEQUENCE [LARGE SCALE GENOMIC DNA]</scope>
    <source>
        <strain evidence="4">DAOM:BR144</strain>
    </source>
</reference>
<feature type="region of interest" description="Disordered" evidence="1">
    <location>
        <begin position="1"/>
        <end position="23"/>
    </location>
</feature>
<proteinExistence type="predicted"/>
<keyword evidence="4" id="KW-1185">Reference proteome</keyword>
<accession>K3XBK6</accession>
<name>K3XBK6_GLOUD</name>
<feature type="domain" description="Apple" evidence="2">
    <location>
        <begin position="32"/>
        <end position="105"/>
    </location>
</feature>
<feature type="compositionally biased region" description="Basic and acidic residues" evidence="1">
    <location>
        <begin position="9"/>
        <end position="21"/>
    </location>
</feature>
<dbReference type="VEuPathDB" id="FungiDB:PYU1_G014574"/>
<dbReference type="Gene3D" id="3.50.4.10">
    <property type="entry name" value="Hepatocyte Growth Factor"/>
    <property type="match status" value="1"/>
</dbReference>
<dbReference type="OMA" id="ELLCCEH"/>
<evidence type="ECO:0000313" key="4">
    <source>
        <dbReference type="Proteomes" id="UP000019132"/>
    </source>
</evidence>
<evidence type="ECO:0000259" key="2">
    <source>
        <dbReference type="PROSITE" id="PS50948"/>
    </source>
</evidence>
<dbReference type="SUPFAM" id="SSF57414">
    <property type="entry name" value="Hairpin loop containing domain-like"/>
    <property type="match status" value="1"/>
</dbReference>
<dbReference type="eggNOG" id="ENOG502SRRS">
    <property type="taxonomic scope" value="Eukaryota"/>
</dbReference>
<dbReference type="EMBL" id="GL376618">
    <property type="status" value="NOT_ANNOTATED_CDS"/>
    <property type="molecule type" value="Genomic_DNA"/>
</dbReference>
<dbReference type="HOGENOM" id="CLU_2325289_0_0_1"/>
<evidence type="ECO:0000256" key="1">
    <source>
        <dbReference type="SAM" id="MobiDB-lite"/>
    </source>
</evidence>